<dbReference type="Gene3D" id="1.10.510.10">
    <property type="entry name" value="Transferase(Phosphotransferase) domain 1"/>
    <property type="match status" value="1"/>
</dbReference>
<evidence type="ECO:0000259" key="1">
    <source>
        <dbReference type="PROSITE" id="PS50011"/>
    </source>
</evidence>
<proteinExistence type="predicted"/>
<sequence length="315" mass="35310">MEKEGQQAFLKAIDLTEPLREAHVMAALHRVTAEHQFEVSILDLCAGARLDRIVVALDSGEERLGEGLADVVPYLIFELAEGDVRRSLPNVQAGQKFVWWLRALHHTSVGLNQLHSRRVTHQDLKPSNILNFGEQTGFKLADLGRSVCEDHPGPFDDEVFTGDRSYAPLEILYNFVNKDAFQRRMSSDCYMLGSMIFFFGLEMGATQLFLRKLSRENWPYLFGGGWEGNYMTILPVLQNVFSEMLLELKEALGEGEIADELVLCASQLANPDPAVRGHPLTRNGGGRIYSLERFVSIFDRLALLASIKARKVGSV</sequence>
<dbReference type="EMBL" id="CP021404">
    <property type="protein sequence ID" value="ATI41952.1"/>
    <property type="molecule type" value="Genomic_DNA"/>
</dbReference>
<gene>
    <name evidence="2" type="ORF">CBW24_08005</name>
</gene>
<dbReference type="SMART" id="SM00220">
    <property type="entry name" value="S_TKc"/>
    <property type="match status" value="1"/>
</dbReference>
<evidence type="ECO:0000313" key="3">
    <source>
        <dbReference type="Proteomes" id="UP000219050"/>
    </source>
</evidence>
<dbReference type="InterPro" id="IPR000719">
    <property type="entry name" value="Prot_kinase_dom"/>
</dbReference>
<reference evidence="2 3" key="1">
    <citation type="submission" date="2017-05" db="EMBL/GenBank/DDBJ databases">
        <title>Comparative genomic and metabolic analysis of manganese-oxidizing mechanisms in Celeribater manganoxidans DY25T: its adaption to the environment of polymetallic nodule.</title>
        <authorList>
            <person name="Wang X."/>
        </authorList>
    </citation>
    <scope>NUCLEOTIDE SEQUENCE [LARGE SCALE GENOMIC DNA]</scope>
    <source>
        <strain evidence="2 3">DY25</strain>
    </source>
</reference>
<feature type="domain" description="Protein kinase" evidence="1">
    <location>
        <begin position="1"/>
        <end position="295"/>
    </location>
</feature>
<evidence type="ECO:0000313" key="2">
    <source>
        <dbReference type="EMBL" id="ATI41952.1"/>
    </source>
</evidence>
<dbReference type="SUPFAM" id="SSF56112">
    <property type="entry name" value="Protein kinase-like (PK-like)"/>
    <property type="match status" value="1"/>
</dbReference>
<dbReference type="Proteomes" id="UP000219050">
    <property type="component" value="Chromosome"/>
</dbReference>
<dbReference type="PANTHER" id="PTHR24359">
    <property type="entry name" value="SERINE/THREONINE-PROTEIN KINASE SBK1"/>
    <property type="match status" value="1"/>
</dbReference>
<dbReference type="Pfam" id="PF00069">
    <property type="entry name" value="Pkinase"/>
    <property type="match status" value="1"/>
</dbReference>
<accession>A0A291LZ26</accession>
<protein>
    <recommendedName>
        <fullName evidence="1">Protein kinase domain-containing protein</fullName>
    </recommendedName>
</protein>
<dbReference type="GO" id="GO:0005524">
    <property type="term" value="F:ATP binding"/>
    <property type="evidence" value="ECO:0007669"/>
    <property type="project" value="InterPro"/>
</dbReference>
<dbReference type="KEGG" id="cmag:CBW24_08005"/>
<organism evidence="2 3">
    <name type="scientific">Pacificitalea manganoxidans</name>
    <dbReference type="NCBI Taxonomy" id="1411902"/>
    <lineage>
        <taxon>Bacteria</taxon>
        <taxon>Pseudomonadati</taxon>
        <taxon>Pseudomonadota</taxon>
        <taxon>Alphaproteobacteria</taxon>
        <taxon>Rhodobacterales</taxon>
        <taxon>Paracoccaceae</taxon>
        <taxon>Pacificitalea</taxon>
    </lineage>
</organism>
<dbReference type="AlphaFoldDB" id="A0A291LZ26"/>
<dbReference type="PROSITE" id="PS50011">
    <property type="entry name" value="PROTEIN_KINASE_DOM"/>
    <property type="match status" value="1"/>
</dbReference>
<dbReference type="InterPro" id="IPR011009">
    <property type="entry name" value="Kinase-like_dom_sf"/>
</dbReference>
<dbReference type="PANTHER" id="PTHR24359:SF1">
    <property type="entry name" value="INHIBITOR OF NUCLEAR FACTOR KAPPA-B KINASE EPSILON SUBUNIT HOMOLOG 1-RELATED"/>
    <property type="match status" value="1"/>
</dbReference>
<keyword evidence="3" id="KW-1185">Reference proteome</keyword>
<name>A0A291LZ26_9RHOB</name>
<dbReference type="GO" id="GO:0004674">
    <property type="term" value="F:protein serine/threonine kinase activity"/>
    <property type="evidence" value="ECO:0007669"/>
    <property type="project" value="TreeGrafter"/>
</dbReference>